<evidence type="ECO:0000256" key="1">
    <source>
        <dbReference type="SAM" id="SignalP"/>
    </source>
</evidence>
<feature type="signal peptide" evidence="1">
    <location>
        <begin position="1"/>
        <end position="19"/>
    </location>
</feature>
<dbReference type="RefSeq" id="WP_121838059.1">
    <property type="nucleotide sequence ID" value="NZ_ML014762.1"/>
</dbReference>
<dbReference type="OrthoDB" id="6270236at2"/>
<accession>A0A3L8Q0N5</accession>
<dbReference type="SUPFAM" id="SSF54427">
    <property type="entry name" value="NTF2-like"/>
    <property type="match status" value="1"/>
</dbReference>
<dbReference type="Proteomes" id="UP000281474">
    <property type="component" value="Unassembled WGS sequence"/>
</dbReference>
<keyword evidence="1" id="KW-0732">Signal</keyword>
<dbReference type="AlphaFoldDB" id="A0A3L8Q0N5"/>
<evidence type="ECO:0000313" key="3">
    <source>
        <dbReference type="Proteomes" id="UP000281474"/>
    </source>
</evidence>
<gene>
    <name evidence="2" type="ORF">D5018_05775</name>
</gene>
<sequence length="182" mass="21301">MRSILLFISIFVLSHHSLANSQLQINQKMNQNYQAYIEAFSALDSKRLANIYHKDAIYISEHRKDKLVFGNKNIEQIYQKFFNRVKHKNAKVSVGFRIINREITQERVTDIGYLLIRVFPASHTEQGVSEFASKFLIIGDRSSPEVTSWKTEMNTHTKPRHYFGLTPEKLLFFSKTKMLSKE</sequence>
<proteinExistence type="predicted"/>
<organism evidence="2 3">
    <name type="scientific">Parashewanella curva</name>
    <dbReference type="NCBI Taxonomy" id="2338552"/>
    <lineage>
        <taxon>Bacteria</taxon>
        <taxon>Pseudomonadati</taxon>
        <taxon>Pseudomonadota</taxon>
        <taxon>Gammaproteobacteria</taxon>
        <taxon>Alteromonadales</taxon>
        <taxon>Shewanellaceae</taxon>
        <taxon>Parashewanella</taxon>
    </lineage>
</organism>
<protein>
    <recommendedName>
        <fullName evidence="4">Nuclear transport factor 2 family protein</fullName>
    </recommendedName>
</protein>
<dbReference type="EMBL" id="QZEI01000013">
    <property type="protein sequence ID" value="RLV60609.1"/>
    <property type="molecule type" value="Genomic_DNA"/>
</dbReference>
<feature type="chain" id="PRO_5018298321" description="Nuclear transport factor 2 family protein" evidence="1">
    <location>
        <begin position="20"/>
        <end position="182"/>
    </location>
</feature>
<comment type="caution">
    <text evidence="2">The sequence shown here is derived from an EMBL/GenBank/DDBJ whole genome shotgun (WGS) entry which is preliminary data.</text>
</comment>
<evidence type="ECO:0008006" key="4">
    <source>
        <dbReference type="Google" id="ProtNLM"/>
    </source>
</evidence>
<dbReference type="Gene3D" id="3.10.450.50">
    <property type="match status" value="1"/>
</dbReference>
<name>A0A3L8Q0N5_9GAMM</name>
<keyword evidence="3" id="KW-1185">Reference proteome</keyword>
<dbReference type="InterPro" id="IPR032710">
    <property type="entry name" value="NTF2-like_dom_sf"/>
</dbReference>
<evidence type="ECO:0000313" key="2">
    <source>
        <dbReference type="EMBL" id="RLV60609.1"/>
    </source>
</evidence>
<reference evidence="2 3" key="1">
    <citation type="submission" date="2018-09" db="EMBL/GenBank/DDBJ databases">
        <title>Phylogeny of the Shewanellaceae, and recommendation for two new genera, Pseudoshewanella and Parashewanella.</title>
        <authorList>
            <person name="Wang G."/>
        </authorList>
    </citation>
    <scope>NUCLEOTIDE SEQUENCE [LARGE SCALE GENOMIC DNA]</scope>
    <source>
        <strain evidence="2 3">C51</strain>
    </source>
</reference>